<feature type="DNA-binding region" description="H-T-H motif" evidence="5">
    <location>
        <begin position="66"/>
        <end position="85"/>
    </location>
</feature>
<comment type="caution">
    <text evidence="7">The sequence shown here is derived from an EMBL/GenBank/DDBJ whole genome shotgun (WGS) entry which is preliminary data.</text>
</comment>
<evidence type="ECO:0000256" key="3">
    <source>
        <dbReference type="ARBA" id="ARBA00023125"/>
    </source>
</evidence>
<dbReference type="EMBL" id="BACI01000118">
    <property type="protein sequence ID" value="GAA14884.1"/>
    <property type="molecule type" value="Genomic_DNA"/>
</dbReference>
<dbReference type="GO" id="GO:0046677">
    <property type="term" value="P:response to antibiotic"/>
    <property type="evidence" value="ECO:0007669"/>
    <property type="project" value="InterPro"/>
</dbReference>
<dbReference type="AlphaFoldDB" id="F9W224"/>
<dbReference type="PANTHER" id="PTHR30055:SF151">
    <property type="entry name" value="TRANSCRIPTIONAL REGULATORY PROTEIN"/>
    <property type="match status" value="1"/>
</dbReference>
<sequence length="281" mass="29851">MAPGVPIKTYIVVHLSVGHTVCVSPTIPPPAKRRGRPRRGSETLTRERVLRAALDVIDEDGLDSISMRKVARRLSVDPMSLYNHVNGKEAILDGIAELLLAKLGSGQALDGPKSALDRLAREFRTAMLEHPRAAPIVLTRQLDSLTALAPIEAALTPMLARGYSAAQAVHILRMALAFLVGTLMREVDAGPTFSSADHEGSAVRRADLEASGLPAVTAAAAQLSVCDHEQEFEFGLRLLLDAIDRLPPDGAPGWTPVPRAGAEIDVTTLGGRAPASGDRGH</sequence>
<dbReference type="Gene3D" id="1.10.10.60">
    <property type="entry name" value="Homeodomain-like"/>
    <property type="match status" value="1"/>
</dbReference>
<keyword evidence="2" id="KW-0805">Transcription regulation</keyword>
<evidence type="ECO:0000313" key="7">
    <source>
        <dbReference type="EMBL" id="GAA14884.1"/>
    </source>
</evidence>
<dbReference type="Gene3D" id="1.10.357.10">
    <property type="entry name" value="Tetracycline Repressor, domain 2"/>
    <property type="match status" value="1"/>
</dbReference>
<dbReference type="Pfam" id="PF00440">
    <property type="entry name" value="TetR_N"/>
    <property type="match status" value="1"/>
</dbReference>
<keyword evidence="3 5" id="KW-0238">DNA-binding</keyword>
<dbReference type="GO" id="GO:0045892">
    <property type="term" value="P:negative regulation of DNA-templated transcription"/>
    <property type="evidence" value="ECO:0007669"/>
    <property type="project" value="InterPro"/>
</dbReference>
<reference evidence="7 8" key="1">
    <citation type="submission" date="2011-05" db="EMBL/GenBank/DDBJ databases">
        <title>Whole genome shotgun sequence of Gordonia alkanivorans NBRC 16433.</title>
        <authorList>
            <person name="Hosoyama A."/>
            <person name="Nakamura S."/>
            <person name="Takarada H."/>
            <person name="Tsuchikane K."/>
            <person name="Yamazaki S."/>
            <person name="Fujita N."/>
        </authorList>
    </citation>
    <scope>NUCLEOTIDE SEQUENCE [LARGE SCALE GENOMIC DNA]</scope>
    <source>
        <strain evidence="7 8">NBRC 16433</strain>
    </source>
</reference>
<dbReference type="InterPro" id="IPR009057">
    <property type="entry name" value="Homeodomain-like_sf"/>
</dbReference>
<accession>F9W224</accession>
<dbReference type="InterPro" id="IPR050109">
    <property type="entry name" value="HTH-type_TetR-like_transc_reg"/>
</dbReference>
<dbReference type="PRINTS" id="PR00400">
    <property type="entry name" value="TETREPRESSOR"/>
</dbReference>
<dbReference type="SUPFAM" id="SSF48498">
    <property type="entry name" value="Tetracyclin repressor-like, C-terminal domain"/>
    <property type="match status" value="1"/>
</dbReference>
<evidence type="ECO:0000256" key="5">
    <source>
        <dbReference type="PROSITE-ProRule" id="PRU00335"/>
    </source>
</evidence>
<organism evidence="7 8">
    <name type="scientific">Gordonia alkanivorans NBRC 16433</name>
    <dbReference type="NCBI Taxonomy" id="1027371"/>
    <lineage>
        <taxon>Bacteria</taxon>
        <taxon>Bacillati</taxon>
        <taxon>Actinomycetota</taxon>
        <taxon>Actinomycetes</taxon>
        <taxon>Mycobacteriales</taxon>
        <taxon>Gordoniaceae</taxon>
        <taxon>Gordonia</taxon>
    </lineage>
</organism>
<feature type="domain" description="HTH tetR-type" evidence="6">
    <location>
        <begin position="43"/>
        <end position="103"/>
    </location>
</feature>
<keyword evidence="4" id="KW-0804">Transcription</keyword>
<evidence type="ECO:0000259" key="6">
    <source>
        <dbReference type="PROSITE" id="PS50977"/>
    </source>
</evidence>
<evidence type="ECO:0000313" key="8">
    <source>
        <dbReference type="Proteomes" id="UP000003558"/>
    </source>
</evidence>
<dbReference type="STRING" id="1027371.GOALK_118_00020"/>
<dbReference type="InterPro" id="IPR036271">
    <property type="entry name" value="Tet_transcr_reg_TetR-rel_C_sf"/>
</dbReference>
<name>F9W224_9ACTN</name>
<dbReference type="GO" id="GO:0000976">
    <property type="term" value="F:transcription cis-regulatory region binding"/>
    <property type="evidence" value="ECO:0007669"/>
    <property type="project" value="TreeGrafter"/>
</dbReference>
<dbReference type="GO" id="GO:0003700">
    <property type="term" value="F:DNA-binding transcription factor activity"/>
    <property type="evidence" value="ECO:0007669"/>
    <property type="project" value="TreeGrafter"/>
</dbReference>
<keyword evidence="1" id="KW-0678">Repressor</keyword>
<dbReference type="Pfam" id="PF02909">
    <property type="entry name" value="TetR_C_1"/>
    <property type="match status" value="1"/>
</dbReference>
<dbReference type="PRINTS" id="PR00455">
    <property type="entry name" value="HTHTETR"/>
</dbReference>
<dbReference type="PANTHER" id="PTHR30055">
    <property type="entry name" value="HTH-TYPE TRANSCRIPTIONAL REGULATOR RUTR"/>
    <property type="match status" value="1"/>
</dbReference>
<evidence type="ECO:0000256" key="1">
    <source>
        <dbReference type="ARBA" id="ARBA00022491"/>
    </source>
</evidence>
<dbReference type="InterPro" id="IPR003012">
    <property type="entry name" value="Tet_transcr_reg_TetR"/>
</dbReference>
<dbReference type="Proteomes" id="UP000003558">
    <property type="component" value="Unassembled WGS sequence"/>
</dbReference>
<proteinExistence type="predicted"/>
<dbReference type="PROSITE" id="PS50977">
    <property type="entry name" value="HTH_TETR_2"/>
    <property type="match status" value="1"/>
</dbReference>
<dbReference type="SUPFAM" id="SSF46689">
    <property type="entry name" value="Homeodomain-like"/>
    <property type="match status" value="1"/>
</dbReference>
<evidence type="ECO:0000256" key="2">
    <source>
        <dbReference type="ARBA" id="ARBA00023015"/>
    </source>
</evidence>
<dbReference type="InterPro" id="IPR004111">
    <property type="entry name" value="Repressor_TetR_C"/>
</dbReference>
<gene>
    <name evidence="7" type="ORF">GOALK_118_00020</name>
</gene>
<protein>
    <submittedName>
        <fullName evidence="7">Putative TetR family transcriptional regulator</fullName>
    </submittedName>
</protein>
<evidence type="ECO:0000256" key="4">
    <source>
        <dbReference type="ARBA" id="ARBA00023163"/>
    </source>
</evidence>
<dbReference type="eggNOG" id="COG1309">
    <property type="taxonomic scope" value="Bacteria"/>
</dbReference>
<dbReference type="InterPro" id="IPR001647">
    <property type="entry name" value="HTH_TetR"/>
</dbReference>